<dbReference type="Pfam" id="PF12796">
    <property type="entry name" value="Ank_2"/>
    <property type="match status" value="1"/>
</dbReference>
<feature type="repeat" description="ANK" evidence="3">
    <location>
        <begin position="84"/>
        <end position="116"/>
    </location>
</feature>
<reference evidence="5 6" key="1">
    <citation type="journal article" date="2024" name="Nat. Commun.">
        <title>Phylogenomics reveals the evolutionary origins of lichenization in chlorophyte algae.</title>
        <authorList>
            <person name="Puginier C."/>
            <person name="Libourel C."/>
            <person name="Otte J."/>
            <person name="Skaloud P."/>
            <person name="Haon M."/>
            <person name="Grisel S."/>
            <person name="Petersen M."/>
            <person name="Berrin J.G."/>
            <person name="Delaux P.M."/>
            <person name="Dal Grande F."/>
            <person name="Keller J."/>
        </authorList>
    </citation>
    <scope>NUCLEOTIDE SEQUENCE [LARGE SCALE GENOMIC DNA]</scope>
    <source>
        <strain evidence="5 6">SAG 2145</strain>
    </source>
</reference>
<dbReference type="EMBL" id="JALJOS010000042">
    <property type="protein sequence ID" value="KAK9820908.1"/>
    <property type="molecule type" value="Genomic_DNA"/>
</dbReference>
<name>A0AAW1QHN7_9CHLO</name>
<evidence type="ECO:0000256" key="2">
    <source>
        <dbReference type="ARBA" id="ARBA00023043"/>
    </source>
</evidence>
<evidence type="ECO:0000313" key="6">
    <source>
        <dbReference type="Proteomes" id="UP001438707"/>
    </source>
</evidence>
<organism evidence="5 6">
    <name type="scientific">Apatococcus lobatus</name>
    <dbReference type="NCBI Taxonomy" id="904363"/>
    <lineage>
        <taxon>Eukaryota</taxon>
        <taxon>Viridiplantae</taxon>
        <taxon>Chlorophyta</taxon>
        <taxon>core chlorophytes</taxon>
        <taxon>Trebouxiophyceae</taxon>
        <taxon>Chlorellales</taxon>
        <taxon>Chlorellaceae</taxon>
        <taxon>Apatococcus</taxon>
    </lineage>
</organism>
<feature type="region of interest" description="Disordered" evidence="4">
    <location>
        <begin position="1"/>
        <end position="32"/>
    </location>
</feature>
<dbReference type="Proteomes" id="UP001438707">
    <property type="component" value="Unassembled WGS sequence"/>
</dbReference>
<dbReference type="PANTHER" id="PTHR24171">
    <property type="entry name" value="ANKYRIN REPEAT DOMAIN-CONTAINING PROTEIN 39-RELATED"/>
    <property type="match status" value="1"/>
</dbReference>
<dbReference type="AlphaFoldDB" id="A0AAW1QHN7"/>
<evidence type="ECO:0000313" key="5">
    <source>
        <dbReference type="EMBL" id="KAK9820908.1"/>
    </source>
</evidence>
<gene>
    <name evidence="5" type="ORF">WJX74_005328</name>
</gene>
<accession>A0AAW1QHN7</accession>
<evidence type="ECO:0000256" key="1">
    <source>
        <dbReference type="ARBA" id="ARBA00022737"/>
    </source>
</evidence>
<dbReference type="InterPro" id="IPR002110">
    <property type="entry name" value="Ankyrin_rpt"/>
</dbReference>
<sequence>MEEIMRKRQKEQEDAYEAQWDGGKGSHHPDYDPTVYGDGAVKASRETEELYNAVIKNDVRLVYKKIEEGADVNFVFGPAYRCDKGYTPLMVACHRGRLECARALLRAGADPNWQNGRGDFTLFWAIDGGVDMIKLLHRYSADLDVCNAKDWTPLSYAKAKGKYGATEEKGIYPEDVLKFYGAKRYGSGPPCLGERSPRESYNPEAEDFMRERGSYQNPPEHP</sequence>
<feature type="region of interest" description="Disordered" evidence="4">
    <location>
        <begin position="186"/>
        <end position="222"/>
    </location>
</feature>
<dbReference type="SUPFAM" id="SSF48403">
    <property type="entry name" value="Ankyrin repeat"/>
    <property type="match status" value="1"/>
</dbReference>
<comment type="caution">
    <text evidence="5">The sequence shown here is derived from an EMBL/GenBank/DDBJ whole genome shotgun (WGS) entry which is preliminary data.</text>
</comment>
<dbReference type="PROSITE" id="PS50297">
    <property type="entry name" value="ANK_REP_REGION"/>
    <property type="match status" value="1"/>
</dbReference>
<feature type="compositionally biased region" description="Basic and acidic residues" evidence="4">
    <location>
        <begin position="1"/>
        <end position="13"/>
    </location>
</feature>
<keyword evidence="6" id="KW-1185">Reference proteome</keyword>
<evidence type="ECO:0008006" key="7">
    <source>
        <dbReference type="Google" id="ProtNLM"/>
    </source>
</evidence>
<protein>
    <recommendedName>
        <fullName evidence="7">Ankyrin repeat protein</fullName>
    </recommendedName>
</protein>
<dbReference type="PROSITE" id="PS50088">
    <property type="entry name" value="ANK_REPEAT"/>
    <property type="match status" value="1"/>
</dbReference>
<proteinExistence type="predicted"/>
<evidence type="ECO:0000256" key="4">
    <source>
        <dbReference type="SAM" id="MobiDB-lite"/>
    </source>
</evidence>
<evidence type="ECO:0000256" key="3">
    <source>
        <dbReference type="PROSITE-ProRule" id="PRU00023"/>
    </source>
</evidence>
<keyword evidence="2 3" id="KW-0040">ANK repeat</keyword>
<dbReference type="InterPro" id="IPR036770">
    <property type="entry name" value="Ankyrin_rpt-contain_sf"/>
</dbReference>
<dbReference type="Gene3D" id="1.25.40.20">
    <property type="entry name" value="Ankyrin repeat-containing domain"/>
    <property type="match status" value="1"/>
</dbReference>
<dbReference type="SMART" id="SM00248">
    <property type="entry name" value="ANK"/>
    <property type="match status" value="2"/>
</dbReference>
<keyword evidence="1" id="KW-0677">Repeat</keyword>